<organism evidence="2">
    <name type="scientific">marine metagenome</name>
    <dbReference type="NCBI Taxonomy" id="408172"/>
    <lineage>
        <taxon>unclassified sequences</taxon>
        <taxon>metagenomes</taxon>
        <taxon>ecological metagenomes</taxon>
    </lineage>
</organism>
<protein>
    <recommendedName>
        <fullName evidence="1">Glutamine amidotransferase type-2 domain-containing protein</fullName>
    </recommendedName>
</protein>
<dbReference type="PROSITE" id="PS51278">
    <property type="entry name" value="GATASE_TYPE_2"/>
    <property type="match status" value="1"/>
</dbReference>
<proteinExistence type="predicted"/>
<feature type="non-terminal residue" evidence="2">
    <location>
        <position position="205"/>
    </location>
</feature>
<dbReference type="SUPFAM" id="SSF56235">
    <property type="entry name" value="N-terminal nucleophile aminohydrolases (Ntn hydrolases)"/>
    <property type="match status" value="1"/>
</dbReference>
<sequence>MCGFAGFIGFSNFSKDRVESIASNMGDTIFHRGPDDFGIWCDDSAEVVLAHRRLSILDLSMAGHQPMISPSGRFVIAYNGEIYNHNDLRAKLNGLISKEKDTRHKVDWKGGSDTETLLALIEADGVAAALEQVVGMFAFALWDRKEKSLYLVRDRMGEKPLYYGWQKGILLFGSELKALKAHPAFDGEVDRGSIALLLRHNCIPA</sequence>
<dbReference type="InterPro" id="IPR033738">
    <property type="entry name" value="AsnB_N"/>
</dbReference>
<dbReference type="InterPro" id="IPR017932">
    <property type="entry name" value="GATase_2_dom"/>
</dbReference>
<dbReference type="CDD" id="cd00712">
    <property type="entry name" value="AsnB"/>
    <property type="match status" value="1"/>
</dbReference>
<dbReference type="InterPro" id="IPR029055">
    <property type="entry name" value="Ntn_hydrolases_N"/>
</dbReference>
<dbReference type="Gene3D" id="3.60.20.10">
    <property type="entry name" value="Glutamine Phosphoribosylpyrophosphate, subunit 1, domain 1"/>
    <property type="match status" value="1"/>
</dbReference>
<dbReference type="PANTHER" id="PTHR43284">
    <property type="entry name" value="ASPARAGINE SYNTHETASE (GLUTAMINE-HYDROLYZING)"/>
    <property type="match status" value="1"/>
</dbReference>
<dbReference type="AlphaFoldDB" id="A0A383DUB8"/>
<dbReference type="Pfam" id="PF13537">
    <property type="entry name" value="GATase_7"/>
    <property type="match status" value="1"/>
</dbReference>
<dbReference type="PANTHER" id="PTHR43284:SF1">
    <property type="entry name" value="ASPARAGINE SYNTHETASE"/>
    <property type="match status" value="1"/>
</dbReference>
<dbReference type="InterPro" id="IPR051786">
    <property type="entry name" value="ASN_synthetase/amidase"/>
</dbReference>
<feature type="domain" description="Glutamine amidotransferase type-2" evidence="1">
    <location>
        <begin position="2"/>
        <end position="200"/>
    </location>
</feature>
<evidence type="ECO:0000313" key="2">
    <source>
        <dbReference type="EMBL" id="SVE47843.1"/>
    </source>
</evidence>
<gene>
    <name evidence="2" type="ORF">METZ01_LOCUS500697</name>
</gene>
<reference evidence="2" key="1">
    <citation type="submission" date="2018-05" db="EMBL/GenBank/DDBJ databases">
        <authorList>
            <person name="Lanie J.A."/>
            <person name="Ng W.-L."/>
            <person name="Kazmierczak K.M."/>
            <person name="Andrzejewski T.M."/>
            <person name="Davidsen T.M."/>
            <person name="Wayne K.J."/>
            <person name="Tettelin H."/>
            <person name="Glass J.I."/>
            <person name="Rusch D."/>
            <person name="Podicherti R."/>
            <person name="Tsui H.-C.T."/>
            <person name="Winkler M.E."/>
        </authorList>
    </citation>
    <scope>NUCLEOTIDE SEQUENCE</scope>
</reference>
<name>A0A383DUB8_9ZZZZ</name>
<accession>A0A383DUB8</accession>
<dbReference type="EMBL" id="UINC01220085">
    <property type="protein sequence ID" value="SVE47843.1"/>
    <property type="molecule type" value="Genomic_DNA"/>
</dbReference>
<evidence type="ECO:0000259" key="1">
    <source>
        <dbReference type="PROSITE" id="PS51278"/>
    </source>
</evidence>
<dbReference type="GO" id="GO:0005829">
    <property type="term" value="C:cytosol"/>
    <property type="evidence" value="ECO:0007669"/>
    <property type="project" value="TreeGrafter"/>
</dbReference>